<protein>
    <submittedName>
        <fullName evidence="1">Uncharacterized protein</fullName>
    </submittedName>
</protein>
<dbReference type="RefSeq" id="WP_174494468.1">
    <property type="nucleotide sequence ID" value="NZ_CADDWK010000001.1"/>
</dbReference>
<proteinExistence type="predicted"/>
<comment type="caution">
    <text evidence="1">The sequence shown here is derived from an EMBL/GenBank/DDBJ whole genome shotgun (WGS) entry which is preliminary data.</text>
</comment>
<name>A0A841Q1K0_9BACI</name>
<reference evidence="1 2" key="1">
    <citation type="submission" date="2020-08" db="EMBL/GenBank/DDBJ databases">
        <title>Genomic Encyclopedia of Type Strains, Phase IV (KMG-IV): sequencing the most valuable type-strain genomes for metagenomic binning, comparative biology and taxonomic classification.</title>
        <authorList>
            <person name="Goeker M."/>
        </authorList>
    </citation>
    <scope>NUCLEOTIDE SEQUENCE [LARGE SCALE GENOMIC DNA]</scope>
    <source>
        <strain evidence="1 2">DSM 19612</strain>
    </source>
</reference>
<organism evidence="1 2">
    <name type="scientific">Salirhabdus euzebyi</name>
    <dbReference type="NCBI Taxonomy" id="394506"/>
    <lineage>
        <taxon>Bacteria</taxon>
        <taxon>Bacillati</taxon>
        <taxon>Bacillota</taxon>
        <taxon>Bacilli</taxon>
        <taxon>Bacillales</taxon>
        <taxon>Bacillaceae</taxon>
        <taxon>Salirhabdus</taxon>
    </lineage>
</organism>
<sequence length="75" mass="8690">MPKYGIIKDGDLLLSSKQLDGYKRIEYAAIPEFDQTTHYVEQEAPVEHNDHIFIDVAVKTLPEDQNDGEMDYEFN</sequence>
<gene>
    <name evidence="1" type="ORF">HNQ94_000393</name>
</gene>
<evidence type="ECO:0000313" key="2">
    <source>
        <dbReference type="Proteomes" id="UP000581688"/>
    </source>
</evidence>
<dbReference type="AlphaFoldDB" id="A0A841Q1K0"/>
<dbReference type="Proteomes" id="UP000581688">
    <property type="component" value="Unassembled WGS sequence"/>
</dbReference>
<dbReference type="EMBL" id="JACHGH010000001">
    <property type="protein sequence ID" value="MBB6451972.1"/>
    <property type="molecule type" value="Genomic_DNA"/>
</dbReference>
<accession>A0A841Q1K0</accession>
<keyword evidence="2" id="KW-1185">Reference proteome</keyword>
<evidence type="ECO:0000313" key="1">
    <source>
        <dbReference type="EMBL" id="MBB6451972.1"/>
    </source>
</evidence>